<reference evidence="1 2" key="1">
    <citation type="submission" date="2018-02" db="EMBL/GenBank/DDBJ databases">
        <title>Classification genera of Pasteurellaceae by whole genome sequence comparison.</title>
        <authorList>
            <person name="Christensen H."/>
        </authorList>
    </citation>
    <scope>NUCLEOTIDE SEQUENCE [LARGE SCALE GENOMIC DNA]</scope>
    <source>
        <strain evidence="1 2">20186H4H1</strain>
    </source>
</reference>
<name>A0ABX4ZUU7_9PAST</name>
<organism evidence="1 2">
    <name type="scientific">Avibacterium endocarditidis</name>
    <dbReference type="NCBI Taxonomy" id="380674"/>
    <lineage>
        <taxon>Bacteria</taxon>
        <taxon>Pseudomonadati</taxon>
        <taxon>Pseudomonadota</taxon>
        <taxon>Gammaproteobacteria</taxon>
        <taxon>Pasteurellales</taxon>
        <taxon>Pasteurellaceae</taxon>
        <taxon>Avibacterium</taxon>
    </lineage>
</organism>
<evidence type="ECO:0000313" key="2">
    <source>
        <dbReference type="Proteomes" id="UP000237229"/>
    </source>
</evidence>
<sequence>MQPGISEKLPVCLKITIFMYGHLFDYRHISDKNKERLLRLFIRYAVDYWKNEGIKALRSYLKGDMNGRFHDIIDYLARDNEQQRGLP</sequence>
<comment type="caution">
    <text evidence="1">The sequence shown here is derived from an EMBL/GenBank/DDBJ whole genome shotgun (WGS) entry which is preliminary data.</text>
</comment>
<protein>
    <submittedName>
        <fullName evidence="1">Uncharacterized protein</fullName>
    </submittedName>
</protein>
<accession>A0ABX4ZUU7</accession>
<evidence type="ECO:0000313" key="1">
    <source>
        <dbReference type="EMBL" id="POY43201.1"/>
    </source>
</evidence>
<dbReference type="EMBL" id="PQVI01000003">
    <property type="protein sequence ID" value="POY43201.1"/>
    <property type="molecule type" value="Genomic_DNA"/>
</dbReference>
<keyword evidence="2" id="KW-1185">Reference proteome</keyword>
<gene>
    <name evidence="1" type="ORF">C3Z13_00530</name>
</gene>
<dbReference type="Proteomes" id="UP000237229">
    <property type="component" value="Unassembled WGS sequence"/>
</dbReference>
<proteinExistence type="predicted"/>